<dbReference type="GO" id="GO:0003677">
    <property type="term" value="F:DNA binding"/>
    <property type="evidence" value="ECO:0007669"/>
    <property type="project" value="UniProtKB-KW"/>
</dbReference>
<sequence>SSEPNLQNIPVRGELGKEVRQAFIAPPGSCLMAGDYSQIDLRALAHLSQDPSLLSAFHNDEDIHSATAAQLFGVDASQVTPDMRRLAKTVNFGVIYGMSDYGLEQATELSREEASRFIADYFDKYPGVKKYLESTKKQAREMGCVQTLLGRRRSILEISSSNRQVREAAERMAINMPVQGTSADIIKVAMINLHREMNQRQLKSKMVLQVHDELIFEVPEAELELMRQLVPEIMS</sequence>
<keyword evidence="3" id="KW-0808">Transferase</keyword>
<gene>
    <name evidence="10" type="ORF">S03H2_62088</name>
</gene>
<protein>
    <recommendedName>
        <fullName evidence="2">DNA-directed DNA polymerase</fullName>
        <ecNumber evidence="2">2.7.7.7</ecNumber>
    </recommendedName>
</protein>
<evidence type="ECO:0000256" key="2">
    <source>
        <dbReference type="ARBA" id="ARBA00012417"/>
    </source>
</evidence>
<dbReference type="SMART" id="SM00482">
    <property type="entry name" value="POLAc"/>
    <property type="match status" value="1"/>
</dbReference>
<comment type="catalytic activity">
    <reaction evidence="8">
        <text>DNA(n) + a 2'-deoxyribonucleoside 5'-triphosphate = DNA(n+1) + diphosphate</text>
        <dbReference type="Rhea" id="RHEA:22508"/>
        <dbReference type="Rhea" id="RHEA-COMP:17339"/>
        <dbReference type="Rhea" id="RHEA-COMP:17340"/>
        <dbReference type="ChEBI" id="CHEBI:33019"/>
        <dbReference type="ChEBI" id="CHEBI:61560"/>
        <dbReference type="ChEBI" id="CHEBI:173112"/>
        <dbReference type="EC" id="2.7.7.7"/>
    </reaction>
</comment>
<feature type="non-terminal residue" evidence="10">
    <location>
        <position position="1"/>
    </location>
</feature>
<evidence type="ECO:0000256" key="4">
    <source>
        <dbReference type="ARBA" id="ARBA00022695"/>
    </source>
</evidence>
<dbReference type="FunFam" id="1.10.150.20:FF:000002">
    <property type="entry name" value="DNA polymerase I"/>
    <property type="match status" value="1"/>
</dbReference>
<dbReference type="PANTHER" id="PTHR10133:SF27">
    <property type="entry name" value="DNA POLYMERASE NU"/>
    <property type="match status" value="1"/>
</dbReference>
<dbReference type="PANTHER" id="PTHR10133">
    <property type="entry name" value="DNA POLYMERASE I"/>
    <property type="match status" value="1"/>
</dbReference>
<dbReference type="Pfam" id="PF00476">
    <property type="entry name" value="DNA_pol_A"/>
    <property type="match status" value="1"/>
</dbReference>
<dbReference type="AlphaFoldDB" id="X1L245"/>
<evidence type="ECO:0000256" key="6">
    <source>
        <dbReference type="ARBA" id="ARBA00022932"/>
    </source>
</evidence>
<comment type="caution">
    <text evidence="10">The sequence shown here is derived from an EMBL/GenBank/DDBJ whole genome shotgun (WGS) entry which is preliminary data.</text>
</comment>
<name>X1L245_9ZZZZ</name>
<dbReference type="Gene3D" id="3.30.70.370">
    <property type="match status" value="1"/>
</dbReference>
<evidence type="ECO:0000256" key="8">
    <source>
        <dbReference type="ARBA" id="ARBA00049244"/>
    </source>
</evidence>
<dbReference type="GO" id="GO:0006302">
    <property type="term" value="P:double-strand break repair"/>
    <property type="evidence" value="ECO:0007669"/>
    <property type="project" value="TreeGrafter"/>
</dbReference>
<proteinExistence type="inferred from homology"/>
<feature type="domain" description="DNA-directed DNA polymerase family A palm" evidence="9">
    <location>
        <begin position="16"/>
        <end position="222"/>
    </location>
</feature>
<accession>X1L245</accession>
<keyword evidence="5" id="KW-0235">DNA replication</keyword>
<evidence type="ECO:0000259" key="9">
    <source>
        <dbReference type="SMART" id="SM00482"/>
    </source>
</evidence>
<evidence type="ECO:0000256" key="1">
    <source>
        <dbReference type="ARBA" id="ARBA00007705"/>
    </source>
</evidence>
<dbReference type="GO" id="GO:0003887">
    <property type="term" value="F:DNA-directed DNA polymerase activity"/>
    <property type="evidence" value="ECO:0007669"/>
    <property type="project" value="UniProtKB-KW"/>
</dbReference>
<dbReference type="InterPro" id="IPR001098">
    <property type="entry name" value="DNA-dir_DNA_pol_A_palm_dom"/>
</dbReference>
<dbReference type="SUPFAM" id="SSF56672">
    <property type="entry name" value="DNA/RNA polymerases"/>
    <property type="match status" value="1"/>
</dbReference>
<feature type="non-terminal residue" evidence="10">
    <location>
        <position position="235"/>
    </location>
</feature>
<dbReference type="PRINTS" id="PR00868">
    <property type="entry name" value="DNAPOLI"/>
</dbReference>
<keyword evidence="4" id="KW-0548">Nucleotidyltransferase</keyword>
<comment type="similarity">
    <text evidence="1">Belongs to the DNA polymerase type-A family.</text>
</comment>
<dbReference type="EMBL" id="BARU01040126">
    <property type="protein sequence ID" value="GAH88268.1"/>
    <property type="molecule type" value="Genomic_DNA"/>
</dbReference>
<evidence type="ECO:0000256" key="3">
    <source>
        <dbReference type="ARBA" id="ARBA00022679"/>
    </source>
</evidence>
<keyword evidence="7" id="KW-0238">DNA-binding</keyword>
<dbReference type="PROSITE" id="PS00447">
    <property type="entry name" value="DNA_POLYMERASE_A"/>
    <property type="match status" value="1"/>
</dbReference>
<dbReference type="GO" id="GO:0006261">
    <property type="term" value="P:DNA-templated DNA replication"/>
    <property type="evidence" value="ECO:0007669"/>
    <property type="project" value="InterPro"/>
</dbReference>
<dbReference type="Gene3D" id="1.10.150.20">
    <property type="entry name" value="5' to 3' exonuclease, C-terminal subdomain"/>
    <property type="match status" value="1"/>
</dbReference>
<evidence type="ECO:0000256" key="7">
    <source>
        <dbReference type="ARBA" id="ARBA00023125"/>
    </source>
</evidence>
<reference evidence="10" key="1">
    <citation type="journal article" date="2014" name="Front. Microbiol.">
        <title>High frequency of phylogenetically diverse reductive dehalogenase-homologous genes in deep subseafloor sedimentary metagenomes.</title>
        <authorList>
            <person name="Kawai M."/>
            <person name="Futagami T."/>
            <person name="Toyoda A."/>
            <person name="Takaki Y."/>
            <person name="Nishi S."/>
            <person name="Hori S."/>
            <person name="Arai W."/>
            <person name="Tsubouchi T."/>
            <person name="Morono Y."/>
            <person name="Uchiyama I."/>
            <person name="Ito T."/>
            <person name="Fujiyama A."/>
            <person name="Inagaki F."/>
            <person name="Takami H."/>
        </authorList>
    </citation>
    <scope>NUCLEOTIDE SEQUENCE</scope>
    <source>
        <strain evidence="10">Expedition CK06-06</strain>
    </source>
</reference>
<evidence type="ECO:0000313" key="10">
    <source>
        <dbReference type="EMBL" id="GAH88268.1"/>
    </source>
</evidence>
<organism evidence="10">
    <name type="scientific">marine sediment metagenome</name>
    <dbReference type="NCBI Taxonomy" id="412755"/>
    <lineage>
        <taxon>unclassified sequences</taxon>
        <taxon>metagenomes</taxon>
        <taxon>ecological metagenomes</taxon>
    </lineage>
</organism>
<evidence type="ECO:0000256" key="5">
    <source>
        <dbReference type="ARBA" id="ARBA00022705"/>
    </source>
</evidence>
<dbReference type="EC" id="2.7.7.7" evidence="2"/>
<dbReference type="InterPro" id="IPR043502">
    <property type="entry name" value="DNA/RNA_pol_sf"/>
</dbReference>
<keyword evidence="6" id="KW-0239">DNA-directed DNA polymerase</keyword>
<dbReference type="InterPro" id="IPR002298">
    <property type="entry name" value="DNA_polymerase_A"/>
</dbReference>
<dbReference type="InterPro" id="IPR019760">
    <property type="entry name" value="DNA-dir_DNA_pol_A_CS"/>
</dbReference>